<accession>A0ABV7G287</accession>
<gene>
    <name evidence="4" type="ORF">ACFOD4_06955</name>
</gene>
<keyword evidence="2" id="KW-1133">Transmembrane helix</keyword>
<dbReference type="InterPro" id="IPR050623">
    <property type="entry name" value="Glucan_succinyl_AcylTrfase"/>
</dbReference>
<feature type="transmembrane region" description="Helical" evidence="2">
    <location>
        <begin position="34"/>
        <end position="59"/>
    </location>
</feature>
<feature type="transmembrane region" description="Helical" evidence="2">
    <location>
        <begin position="199"/>
        <end position="220"/>
    </location>
</feature>
<feature type="domain" description="Acyltransferase 3" evidence="3">
    <location>
        <begin position="30"/>
        <end position="374"/>
    </location>
</feature>
<evidence type="ECO:0000313" key="5">
    <source>
        <dbReference type="Proteomes" id="UP001595593"/>
    </source>
</evidence>
<feature type="transmembrane region" description="Helical" evidence="2">
    <location>
        <begin position="328"/>
        <end position="350"/>
    </location>
</feature>
<evidence type="ECO:0000256" key="1">
    <source>
        <dbReference type="SAM" id="MobiDB-lite"/>
    </source>
</evidence>
<dbReference type="PANTHER" id="PTHR36927">
    <property type="entry name" value="BLR4337 PROTEIN"/>
    <property type="match status" value="1"/>
</dbReference>
<feature type="transmembrane region" description="Helical" evidence="2">
    <location>
        <begin position="108"/>
        <end position="135"/>
    </location>
</feature>
<dbReference type="Pfam" id="PF01757">
    <property type="entry name" value="Acyl_transf_3"/>
    <property type="match status" value="1"/>
</dbReference>
<keyword evidence="4" id="KW-0012">Acyltransferase</keyword>
<evidence type="ECO:0000259" key="3">
    <source>
        <dbReference type="Pfam" id="PF01757"/>
    </source>
</evidence>
<dbReference type="Proteomes" id="UP001595593">
    <property type="component" value="Unassembled WGS sequence"/>
</dbReference>
<feature type="compositionally biased region" description="Polar residues" evidence="1">
    <location>
        <begin position="1"/>
        <end position="18"/>
    </location>
</feature>
<evidence type="ECO:0000256" key="2">
    <source>
        <dbReference type="SAM" id="Phobius"/>
    </source>
</evidence>
<keyword evidence="2" id="KW-0812">Transmembrane</keyword>
<keyword evidence="2" id="KW-0472">Membrane</keyword>
<comment type="caution">
    <text evidence="4">The sequence shown here is derived from an EMBL/GenBank/DDBJ whole genome shotgun (WGS) entry which is preliminary data.</text>
</comment>
<feature type="transmembrane region" description="Helical" evidence="2">
    <location>
        <begin position="155"/>
        <end position="178"/>
    </location>
</feature>
<proteinExistence type="predicted"/>
<evidence type="ECO:0000313" key="4">
    <source>
        <dbReference type="EMBL" id="MFC3124796.1"/>
    </source>
</evidence>
<dbReference type="RefSeq" id="WP_379595205.1">
    <property type="nucleotide sequence ID" value="NZ_JBHRTN010000007.1"/>
</dbReference>
<dbReference type="InterPro" id="IPR002656">
    <property type="entry name" value="Acyl_transf_3_dom"/>
</dbReference>
<feature type="transmembrane region" description="Helical" evidence="2">
    <location>
        <begin position="356"/>
        <end position="379"/>
    </location>
</feature>
<dbReference type="EMBL" id="JBHRTN010000007">
    <property type="protein sequence ID" value="MFC3124796.1"/>
    <property type="molecule type" value="Genomic_DNA"/>
</dbReference>
<reference evidence="5" key="1">
    <citation type="journal article" date="2019" name="Int. J. Syst. Evol. Microbiol.">
        <title>The Global Catalogue of Microorganisms (GCM) 10K type strain sequencing project: providing services to taxonomists for standard genome sequencing and annotation.</title>
        <authorList>
            <consortium name="The Broad Institute Genomics Platform"/>
            <consortium name="The Broad Institute Genome Sequencing Center for Infectious Disease"/>
            <person name="Wu L."/>
            <person name="Ma J."/>
        </authorList>
    </citation>
    <scope>NUCLEOTIDE SEQUENCE [LARGE SCALE GENOMIC DNA]</scope>
    <source>
        <strain evidence="5">KCTC 52094</strain>
    </source>
</reference>
<name>A0ABV7G287_9PROT</name>
<dbReference type="PANTHER" id="PTHR36927:SF1">
    <property type="entry name" value="MDO-LIKE PROTEIN"/>
    <property type="match status" value="1"/>
</dbReference>
<sequence>MSRRNSAPYSTKQGSSLLPHSDASRPERQHYLDYLRALLMFMGIPYHVALAYSTQQAWIVQSEERSALLSWAAQFSHTFRMPVFFLIAGLFALMLCQRNPGEWWRSRLVRLGVPLIAAALLINPLTMLSSALWQAQPGEVIQTWIGMLQTPGEPWVSHLWFLIDLLIYCTVLVVLWSMRDLAPARYVAVRGAEFLDRHVWAPPALLILSGFVSLASVVVLKLLDLNSAVHGMLVLSRTAAYLPVFLCGAALILRPDWLTRFTRVHKGMWVVGLTLAVVQAAIQWRDEDIYRIGTYFLMPIVGILFAHILMSAMRMLCNTASPMVQTAVASSFTVYLVHEVFVVYGVLMFLDTGVPVLMQFVILTVVTILLSMAFHQWLVRPSAVMRLLFNGIPIRRKSRAVEHAGAAPATPGR</sequence>
<feature type="region of interest" description="Disordered" evidence="1">
    <location>
        <begin position="1"/>
        <end position="24"/>
    </location>
</feature>
<feature type="transmembrane region" description="Helical" evidence="2">
    <location>
        <begin position="296"/>
        <end position="316"/>
    </location>
</feature>
<feature type="transmembrane region" description="Helical" evidence="2">
    <location>
        <begin position="232"/>
        <end position="253"/>
    </location>
</feature>
<dbReference type="GO" id="GO:0016746">
    <property type="term" value="F:acyltransferase activity"/>
    <property type="evidence" value="ECO:0007669"/>
    <property type="project" value="UniProtKB-KW"/>
</dbReference>
<feature type="transmembrane region" description="Helical" evidence="2">
    <location>
        <begin position="79"/>
        <end position="96"/>
    </location>
</feature>
<keyword evidence="4" id="KW-0808">Transferase</keyword>
<protein>
    <submittedName>
        <fullName evidence="4">Acyltransferase family protein</fullName>
    </submittedName>
</protein>
<organism evidence="4 5">
    <name type="scientific">Teichococcus globiformis</name>
    <dbReference type="NCBI Taxonomy" id="2307229"/>
    <lineage>
        <taxon>Bacteria</taxon>
        <taxon>Pseudomonadati</taxon>
        <taxon>Pseudomonadota</taxon>
        <taxon>Alphaproteobacteria</taxon>
        <taxon>Acetobacterales</taxon>
        <taxon>Roseomonadaceae</taxon>
        <taxon>Roseomonas</taxon>
    </lineage>
</organism>
<feature type="transmembrane region" description="Helical" evidence="2">
    <location>
        <begin position="265"/>
        <end position="284"/>
    </location>
</feature>
<keyword evidence="5" id="KW-1185">Reference proteome</keyword>